<dbReference type="SMART" id="SM01208">
    <property type="entry name" value="G5"/>
    <property type="match status" value="1"/>
</dbReference>
<accession>A0A6B3TSA1</accession>
<dbReference type="Gene3D" id="3.10.350.10">
    <property type="entry name" value="LysM domain"/>
    <property type="match status" value="1"/>
</dbReference>
<keyword evidence="6" id="KW-1185">Reference proteome</keyword>
<dbReference type="Pfam" id="PF01476">
    <property type="entry name" value="LysM"/>
    <property type="match status" value="1"/>
</dbReference>
<dbReference type="PANTHER" id="PTHR21666">
    <property type="entry name" value="PEPTIDASE-RELATED"/>
    <property type="match status" value="1"/>
</dbReference>
<dbReference type="InterPro" id="IPR050570">
    <property type="entry name" value="Cell_wall_metabolism_enzyme"/>
</dbReference>
<dbReference type="RefSeq" id="WP_163251992.1">
    <property type="nucleotide sequence ID" value="NZ_JAAIUV010000017.1"/>
</dbReference>
<dbReference type="Pfam" id="PF07501">
    <property type="entry name" value="G5"/>
    <property type="match status" value="1"/>
</dbReference>
<dbReference type="CDD" id="cd12797">
    <property type="entry name" value="M23_peptidase"/>
    <property type="match status" value="1"/>
</dbReference>
<dbReference type="SUPFAM" id="SSF51261">
    <property type="entry name" value="Duplicated hybrid motif"/>
    <property type="match status" value="1"/>
</dbReference>
<dbReference type="InterPro" id="IPR036779">
    <property type="entry name" value="LysM_dom_sf"/>
</dbReference>
<evidence type="ECO:0000256" key="1">
    <source>
        <dbReference type="ARBA" id="ARBA00022729"/>
    </source>
</evidence>
<dbReference type="PROSITE" id="PS51109">
    <property type="entry name" value="G5"/>
    <property type="match status" value="1"/>
</dbReference>
<organism evidence="5 6">
    <name type="scientific">Neobacillus thermocopriae</name>
    <dbReference type="NCBI Taxonomy" id="1215031"/>
    <lineage>
        <taxon>Bacteria</taxon>
        <taxon>Bacillati</taxon>
        <taxon>Bacillota</taxon>
        <taxon>Bacilli</taxon>
        <taxon>Bacillales</taxon>
        <taxon>Bacillaceae</taxon>
        <taxon>Neobacillus</taxon>
    </lineage>
</organism>
<dbReference type="SMART" id="SM00257">
    <property type="entry name" value="LysM"/>
    <property type="match status" value="1"/>
</dbReference>
<sequence length="483" mass="53680">MFFFKRETKAKKFFWLKTMVASAVLASVITFTNGPTALADSADESTIYHVYLNGTYIGKVTDKKVIEQTIAEGVNTSNDLNKFLDSKLRQQIEYIPEQIFSLSVNNNETVQTLKDSFQIQVEAAAILIDGQPVVYLEDQNQAEEAIRNLKLQYVSEDQLKEYEERSGLDKNTMPPLGENETRILDIRISKEVSIDTRTVKPEKIMSPQDAVTFLQKGALEEIKYVVQEEDVLDSIAQKHGLEMEQLLALNPGITEETTLQIGQELNVTVPKPFVDVIVEKETNLIEEVPYPQEILEDSSLPKGQTIIEQEGQNGSRSVNYLIFEQNGVTVKKDVTYEKILQQPIKNIVKKGTKVISSQGEGNFAWPAVGGYISSKMGQRWGRLHKGIDIAGPSDRTIKAADNGVVVSAGWSGGYGNKIIIDHKNGFRTLYAHLSSIKVSVGQTVSKGSSIGIMGSTGNSTGTHLHFEVYKNGRLVDPLNYVNR</sequence>
<feature type="signal peptide" evidence="2">
    <location>
        <begin position="1"/>
        <end position="26"/>
    </location>
</feature>
<name>A0A6B3TSA1_9BACI</name>
<dbReference type="InterPro" id="IPR011098">
    <property type="entry name" value="G5_dom"/>
</dbReference>
<dbReference type="Gene3D" id="2.70.70.10">
    <property type="entry name" value="Glucose Permease (Domain IIA)"/>
    <property type="match status" value="1"/>
</dbReference>
<proteinExistence type="predicted"/>
<feature type="chain" id="PRO_5038787119" evidence="2">
    <location>
        <begin position="27"/>
        <end position="483"/>
    </location>
</feature>
<dbReference type="Pfam" id="PF01551">
    <property type="entry name" value="Peptidase_M23"/>
    <property type="match status" value="1"/>
</dbReference>
<reference evidence="5" key="1">
    <citation type="submission" date="2020-02" db="EMBL/GenBank/DDBJ databases">
        <title>Bacillus sedimentmangrovi sp. nov., isolated from sediment of the mangrove ecosystem.</title>
        <authorList>
            <person name="Liu G."/>
        </authorList>
    </citation>
    <scope>NUCLEOTIDE SEQUENCE [LARGE SCALE GENOMIC DNA]</scope>
    <source>
        <strain evidence="5">SgZ-7</strain>
    </source>
</reference>
<gene>
    <name evidence="5" type="ORF">G4Z05_11320</name>
</gene>
<dbReference type="InterPro" id="IPR016047">
    <property type="entry name" value="M23ase_b-sheet_dom"/>
</dbReference>
<dbReference type="SUPFAM" id="SSF54106">
    <property type="entry name" value="LysM domain"/>
    <property type="match status" value="1"/>
</dbReference>
<dbReference type="Proteomes" id="UP000481621">
    <property type="component" value="Unassembled WGS sequence"/>
</dbReference>
<dbReference type="Gene3D" id="2.20.230.10">
    <property type="entry name" value="Resuscitation-promoting factor rpfb"/>
    <property type="match status" value="1"/>
</dbReference>
<dbReference type="PANTHER" id="PTHR21666:SF270">
    <property type="entry name" value="MUREIN HYDROLASE ACTIVATOR ENVC"/>
    <property type="match status" value="1"/>
</dbReference>
<dbReference type="CDD" id="cd00118">
    <property type="entry name" value="LysM"/>
    <property type="match status" value="1"/>
</dbReference>
<evidence type="ECO:0000313" key="5">
    <source>
        <dbReference type="EMBL" id="NEX79448.1"/>
    </source>
</evidence>
<evidence type="ECO:0000313" key="6">
    <source>
        <dbReference type="Proteomes" id="UP000481621"/>
    </source>
</evidence>
<keyword evidence="1 2" id="KW-0732">Signal</keyword>
<dbReference type="PROSITE" id="PS51782">
    <property type="entry name" value="LYSM"/>
    <property type="match status" value="1"/>
</dbReference>
<dbReference type="InterPro" id="IPR018392">
    <property type="entry name" value="LysM"/>
</dbReference>
<dbReference type="InterPro" id="IPR011055">
    <property type="entry name" value="Dup_hybrid_motif"/>
</dbReference>
<evidence type="ECO:0000256" key="2">
    <source>
        <dbReference type="SAM" id="SignalP"/>
    </source>
</evidence>
<feature type="domain" description="G5" evidence="3">
    <location>
        <begin position="274"/>
        <end position="354"/>
    </location>
</feature>
<dbReference type="EMBL" id="JAAIUV010000017">
    <property type="protein sequence ID" value="NEX79448.1"/>
    <property type="molecule type" value="Genomic_DNA"/>
</dbReference>
<evidence type="ECO:0000259" key="4">
    <source>
        <dbReference type="PROSITE" id="PS51782"/>
    </source>
</evidence>
<feature type="domain" description="LysM" evidence="4">
    <location>
        <begin position="222"/>
        <end position="267"/>
    </location>
</feature>
<dbReference type="AlphaFoldDB" id="A0A6B3TSA1"/>
<comment type="caution">
    <text evidence="5">The sequence shown here is derived from an EMBL/GenBank/DDBJ whole genome shotgun (WGS) entry which is preliminary data.</text>
</comment>
<evidence type="ECO:0000259" key="3">
    <source>
        <dbReference type="PROSITE" id="PS51109"/>
    </source>
</evidence>
<dbReference type="GO" id="GO:0004222">
    <property type="term" value="F:metalloendopeptidase activity"/>
    <property type="evidence" value="ECO:0007669"/>
    <property type="project" value="TreeGrafter"/>
</dbReference>
<protein>
    <submittedName>
        <fullName evidence="5">M23 family metallopeptidase</fullName>
    </submittedName>
</protein>